<sequence length="218" mass="25568">MSTFASIRNQIKSLENNIDKSLTQLSNYEKSFNEDEAFEDRIKSEIQTNLDETQKLIEKLSTINEFENLSTSKIQQLTRHKEIYYDHHKYFVRLCNSIQDIKNKNNLLFSIRSDLNNRSQSQGQNPDLNANDYILEEGQRANDLNSFSERLLQSAYSTRDELINQRNILFNSNFNISNSIQQIPGLNVLINRIDNRRKRDTLILATVISVCILFLFFF</sequence>
<name>A0ACA9Y710_9ASCO</name>
<comment type="caution">
    <text evidence="1">The sequence shown here is derived from an EMBL/GenBank/DDBJ whole genome shotgun (WGS) entry which is preliminary data.</text>
</comment>
<accession>A0ACA9Y710</accession>
<dbReference type="Proteomes" id="UP001152531">
    <property type="component" value="Unassembled WGS sequence"/>
</dbReference>
<gene>
    <name evidence="1" type="ORF">CLIB1444_04S07536</name>
</gene>
<evidence type="ECO:0000313" key="2">
    <source>
        <dbReference type="Proteomes" id="UP001152531"/>
    </source>
</evidence>
<evidence type="ECO:0000313" key="1">
    <source>
        <dbReference type="EMBL" id="CAH6720768.1"/>
    </source>
</evidence>
<protein>
    <submittedName>
        <fullName evidence="1">Golgi SNAP receptor complex member 1</fullName>
    </submittedName>
</protein>
<proteinExistence type="predicted"/>
<keyword evidence="2" id="KW-1185">Reference proteome</keyword>
<keyword evidence="1" id="KW-0675">Receptor</keyword>
<organism evidence="1 2">
    <name type="scientific">[Candida] jaroonii</name>
    <dbReference type="NCBI Taxonomy" id="467808"/>
    <lineage>
        <taxon>Eukaryota</taxon>
        <taxon>Fungi</taxon>
        <taxon>Dikarya</taxon>
        <taxon>Ascomycota</taxon>
        <taxon>Saccharomycotina</taxon>
        <taxon>Pichiomycetes</taxon>
        <taxon>Debaryomycetaceae</taxon>
        <taxon>Yamadazyma</taxon>
    </lineage>
</organism>
<reference evidence="1" key="1">
    <citation type="submission" date="2022-06" db="EMBL/GenBank/DDBJ databases">
        <authorList>
            <person name="Legras J.-L."/>
            <person name="Devillers H."/>
            <person name="Grondin C."/>
        </authorList>
    </citation>
    <scope>NUCLEOTIDE SEQUENCE</scope>
    <source>
        <strain evidence="1">CLIB 1444</strain>
    </source>
</reference>
<dbReference type="EMBL" id="CALSDN010000004">
    <property type="protein sequence ID" value="CAH6720768.1"/>
    <property type="molecule type" value="Genomic_DNA"/>
</dbReference>